<dbReference type="SUPFAM" id="SSF64288">
    <property type="entry name" value="Chorismate lyase-like"/>
    <property type="match status" value="1"/>
</dbReference>
<dbReference type="InterPro" id="IPR050679">
    <property type="entry name" value="Bact_HTH_transcr_reg"/>
</dbReference>
<dbReference type="SMART" id="SM00345">
    <property type="entry name" value="HTH_GNTR"/>
    <property type="match status" value="1"/>
</dbReference>
<organism evidence="5 6">
    <name type="scientific">Mycobacterium branderi</name>
    <dbReference type="NCBI Taxonomy" id="43348"/>
    <lineage>
        <taxon>Bacteria</taxon>
        <taxon>Bacillati</taxon>
        <taxon>Actinomycetota</taxon>
        <taxon>Actinomycetes</taxon>
        <taxon>Mycobacteriales</taxon>
        <taxon>Mycobacteriaceae</taxon>
        <taxon>Mycobacterium</taxon>
    </lineage>
</organism>
<keyword evidence="2" id="KW-0238">DNA-binding</keyword>
<accession>A0ABM7KWN0</accession>
<sequence>MYVRTNTHIVISSLSMPTAAYLRYIEKIVMAEAGQAEHRYLQVARTLRKEIVDGVYPVGSQLPTEHELCKRFSVSRYTVREALRRLREDNLVASRPRAGTLVVPRASSDSYVQDVVSINDLLAFASGTRFAIASTGMVVIDDDLANRTGLASGEQWLAVRGSRQVEDHDVPLCRAEYYINRAFAGVGRLLQRHSGPIFPLIEDLFGLSIVEVRQEIAAVSVSAELARELGAEPGAPALEVHRTYMTSDGEIAQVTINTHPASRFRHSMTLRRVRG</sequence>
<dbReference type="Pfam" id="PF07702">
    <property type="entry name" value="UTRA"/>
    <property type="match status" value="1"/>
</dbReference>
<evidence type="ECO:0000256" key="2">
    <source>
        <dbReference type="ARBA" id="ARBA00023125"/>
    </source>
</evidence>
<proteinExistence type="predicted"/>
<evidence type="ECO:0000313" key="5">
    <source>
        <dbReference type="EMBL" id="BBZ15440.1"/>
    </source>
</evidence>
<dbReference type="PRINTS" id="PR00035">
    <property type="entry name" value="HTHGNTR"/>
</dbReference>
<gene>
    <name evidence="5" type="ORF">MBRA_56350</name>
</gene>
<keyword evidence="6" id="KW-1185">Reference proteome</keyword>
<keyword evidence="3" id="KW-0804">Transcription</keyword>
<feature type="domain" description="HTH gntR-type" evidence="4">
    <location>
        <begin position="37"/>
        <end position="105"/>
    </location>
</feature>
<dbReference type="SUPFAM" id="SSF46785">
    <property type="entry name" value="Winged helix' DNA-binding domain"/>
    <property type="match status" value="1"/>
</dbReference>
<evidence type="ECO:0000256" key="3">
    <source>
        <dbReference type="ARBA" id="ARBA00023163"/>
    </source>
</evidence>
<dbReference type="PANTHER" id="PTHR44846:SF17">
    <property type="entry name" value="GNTR-FAMILY TRANSCRIPTIONAL REGULATOR"/>
    <property type="match status" value="1"/>
</dbReference>
<dbReference type="PANTHER" id="PTHR44846">
    <property type="entry name" value="MANNOSYL-D-GLYCERATE TRANSPORT/METABOLISM SYSTEM REPRESSOR MNGR-RELATED"/>
    <property type="match status" value="1"/>
</dbReference>
<dbReference type="InterPro" id="IPR000524">
    <property type="entry name" value="Tscrpt_reg_HTH_GntR"/>
</dbReference>
<dbReference type="SMART" id="SM00866">
    <property type="entry name" value="UTRA"/>
    <property type="match status" value="1"/>
</dbReference>
<dbReference type="Pfam" id="PF00392">
    <property type="entry name" value="GntR"/>
    <property type="match status" value="1"/>
</dbReference>
<evidence type="ECO:0000259" key="4">
    <source>
        <dbReference type="PROSITE" id="PS50949"/>
    </source>
</evidence>
<protein>
    <submittedName>
        <fullName evidence="5">GntR family transcriptional regulator</fullName>
    </submittedName>
</protein>
<evidence type="ECO:0000256" key="1">
    <source>
        <dbReference type="ARBA" id="ARBA00023015"/>
    </source>
</evidence>
<evidence type="ECO:0000313" key="6">
    <source>
        <dbReference type="Proteomes" id="UP000467379"/>
    </source>
</evidence>
<reference evidence="5 6" key="1">
    <citation type="journal article" date="2019" name="Emerg. Microbes Infect.">
        <title>Comprehensive subspecies identification of 175 nontuberculous mycobacteria species based on 7547 genomic profiles.</title>
        <authorList>
            <person name="Matsumoto Y."/>
            <person name="Kinjo T."/>
            <person name="Motooka D."/>
            <person name="Nabeya D."/>
            <person name="Jung N."/>
            <person name="Uechi K."/>
            <person name="Horii T."/>
            <person name="Iida T."/>
            <person name="Fujita J."/>
            <person name="Nakamura S."/>
        </authorList>
    </citation>
    <scope>NUCLEOTIDE SEQUENCE [LARGE SCALE GENOMIC DNA]</scope>
    <source>
        <strain evidence="5 6">JCM 12687</strain>
        <plasmid evidence="5">pJCM12687</plasmid>
    </source>
</reference>
<name>A0ABM7KWN0_9MYCO</name>
<dbReference type="EMBL" id="AP022607">
    <property type="protein sequence ID" value="BBZ15440.1"/>
    <property type="molecule type" value="Genomic_DNA"/>
</dbReference>
<dbReference type="InterPro" id="IPR028978">
    <property type="entry name" value="Chorismate_lyase_/UTRA_dom_sf"/>
</dbReference>
<keyword evidence="5" id="KW-0614">Plasmid</keyword>
<dbReference type="CDD" id="cd07377">
    <property type="entry name" value="WHTH_GntR"/>
    <property type="match status" value="1"/>
</dbReference>
<dbReference type="InterPro" id="IPR036388">
    <property type="entry name" value="WH-like_DNA-bd_sf"/>
</dbReference>
<dbReference type="InterPro" id="IPR011663">
    <property type="entry name" value="UTRA"/>
</dbReference>
<geneLocation type="plasmid" evidence="5 6">
    <name>pJCM12687</name>
</geneLocation>
<keyword evidence="1" id="KW-0805">Transcription regulation</keyword>
<dbReference type="Gene3D" id="1.10.10.10">
    <property type="entry name" value="Winged helix-like DNA-binding domain superfamily/Winged helix DNA-binding domain"/>
    <property type="match status" value="1"/>
</dbReference>
<dbReference type="PROSITE" id="PS50949">
    <property type="entry name" value="HTH_GNTR"/>
    <property type="match status" value="1"/>
</dbReference>
<dbReference type="InterPro" id="IPR036390">
    <property type="entry name" value="WH_DNA-bd_sf"/>
</dbReference>
<dbReference type="Proteomes" id="UP000467379">
    <property type="component" value="Plasmid pJCM12687"/>
</dbReference>
<dbReference type="Gene3D" id="3.40.1410.10">
    <property type="entry name" value="Chorismate lyase-like"/>
    <property type="match status" value="1"/>
</dbReference>